<sequence length="67" mass="7643">MFLIRLQQIMIMRSLDTVVEVGAGICEKALNKIILIQHQYPGLKNWLSQEKALHLTKLSNHKIAVFG</sequence>
<evidence type="ECO:0000313" key="2">
    <source>
        <dbReference type="Proteomes" id="UP000234343"/>
    </source>
</evidence>
<proteinExistence type="predicted"/>
<protein>
    <submittedName>
        <fullName evidence="1">Uncharacterized protein</fullName>
    </submittedName>
</protein>
<dbReference type="AlphaFoldDB" id="A0A2H5FM15"/>
<gene>
    <name evidence="1" type="ORF">CAB17_11385</name>
</gene>
<dbReference type="Proteomes" id="UP000234343">
    <property type="component" value="Chromosome"/>
</dbReference>
<name>A0A2H5FM15_9GAMM</name>
<accession>A0A2H5FM15</accession>
<dbReference type="EMBL" id="CP025491">
    <property type="protein sequence ID" value="AUH72589.1"/>
    <property type="molecule type" value="Genomic_DNA"/>
</dbReference>
<dbReference type="KEGG" id="lsh:CAB17_11385"/>
<evidence type="ECO:0000313" key="1">
    <source>
        <dbReference type="EMBL" id="AUH72589.1"/>
    </source>
</evidence>
<keyword evidence="2" id="KW-1185">Reference proteome</keyword>
<organism evidence="1 2">
    <name type="scientific">Legionella sainthelensi</name>
    <dbReference type="NCBI Taxonomy" id="28087"/>
    <lineage>
        <taxon>Bacteria</taxon>
        <taxon>Pseudomonadati</taxon>
        <taxon>Pseudomonadota</taxon>
        <taxon>Gammaproteobacteria</taxon>
        <taxon>Legionellales</taxon>
        <taxon>Legionellaceae</taxon>
        <taxon>Legionella</taxon>
    </lineage>
</organism>
<reference evidence="1 2" key="1">
    <citation type="submission" date="2017-12" db="EMBL/GenBank/DDBJ databases">
        <title>Legionella sainthelensi LA01-117, whole genome sequence of a clinical isolate from New Zealand.</title>
        <authorList>
            <person name="Cree S.L."/>
            <person name="Slow S."/>
            <person name="Kennedy M.A."/>
            <person name="Murdoch D.R."/>
            <person name="Biggs P.J."/>
            <person name="Anderson T."/>
        </authorList>
    </citation>
    <scope>NUCLEOTIDE SEQUENCE [LARGE SCALE GENOMIC DNA]</scope>
    <source>
        <strain evidence="1 2">LA01-117</strain>
    </source>
</reference>